<feature type="compositionally biased region" description="Basic residues" evidence="1">
    <location>
        <begin position="214"/>
        <end position="223"/>
    </location>
</feature>
<reference evidence="2" key="1">
    <citation type="submission" date="2021-08" db="EMBL/GenBank/DDBJ databases">
        <authorList>
            <person name="Misof B."/>
            <person name="Oliver O."/>
            <person name="Podsiadlowski L."/>
            <person name="Donath A."/>
            <person name="Peters R."/>
            <person name="Mayer C."/>
            <person name="Rust J."/>
            <person name="Gunkel S."/>
            <person name="Lesny P."/>
            <person name="Martin S."/>
            <person name="Oeyen J.P."/>
            <person name="Petersen M."/>
            <person name="Panagiotis P."/>
            <person name="Wilbrandt J."/>
            <person name="Tanja T."/>
        </authorList>
    </citation>
    <scope>NUCLEOTIDE SEQUENCE</scope>
    <source>
        <strain evidence="2">GBR_01_08_01A</strain>
        <tissue evidence="2">Thorax + abdomen</tissue>
    </source>
</reference>
<evidence type="ECO:0000256" key="1">
    <source>
        <dbReference type="SAM" id="MobiDB-lite"/>
    </source>
</evidence>
<feature type="compositionally biased region" description="Low complexity" evidence="1">
    <location>
        <begin position="147"/>
        <end position="158"/>
    </location>
</feature>
<feature type="compositionally biased region" description="Low complexity" evidence="1">
    <location>
        <begin position="166"/>
        <end position="175"/>
    </location>
</feature>
<proteinExistence type="predicted"/>
<feature type="region of interest" description="Disordered" evidence="1">
    <location>
        <begin position="53"/>
        <end position="233"/>
    </location>
</feature>
<protein>
    <submittedName>
        <fullName evidence="2">Uncharacterized protein</fullName>
    </submittedName>
</protein>
<feature type="compositionally biased region" description="Basic and acidic residues" evidence="1">
    <location>
        <begin position="57"/>
        <end position="75"/>
    </location>
</feature>
<dbReference type="AlphaFoldDB" id="A0AAD9RBQ3"/>
<accession>A0AAD9RBQ3</accession>
<comment type="caution">
    <text evidence="2">The sequence shown here is derived from an EMBL/GenBank/DDBJ whole genome shotgun (WGS) entry which is preliminary data.</text>
</comment>
<evidence type="ECO:0000313" key="2">
    <source>
        <dbReference type="EMBL" id="KAK2576765.1"/>
    </source>
</evidence>
<gene>
    <name evidence="2" type="ORF">KPH14_005410</name>
</gene>
<organism evidence="2 3">
    <name type="scientific">Odynerus spinipes</name>
    <dbReference type="NCBI Taxonomy" id="1348599"/>
    <lineage>
        <taxon>Eukaryota</taxon>
        <taxon>Metazoa</taxon>
        <taxon>Ecdysozoa</taxon>
        <taxon>Arthropoda</taxon>
        <taxon>Hexapoda</taxon>
        <taxon>Insecta</taxon>
        <taxon>Pterygota</taxon>
        <taxon>Neoptera</taxon>
        <taxon>Endopterygota</taxon>
        <taxon>Hymenoptera</taxon>
        <taxon>Apocrita</taxon>
        <taxon>Aculeata</taxon>
        <taxon>Vespoidea</taxon>
        <taxon>Vespidae</taxon>
        <taxon>Eumeninae</taxon>
        <taxon>Odynerus</taxon>
    </lineage>
</organism>
<evidence type="ECO:0000313" key="3">
    <source>
        <dbReference type="Proteomes" id="UP001258017"/>
    </source>
</evidence>
<sequence>MAASAQSESHAVNVEKRASTVLEHVSMNTCPPTNFPDKFQDFFAAVTEDNDDLPNMLEDKLIPRKQEDSGGDAKGRKWSKRAFQRRSSEIEVRLHRSSLSGAQGHGSLDGPKSPTPTRRRSSSIAVARPTPDLHRFLQAEAGPWGHLSPSPRSPSLTPAVSPGAASTSSHLSPGTSPGGPSPTSPAGSVGQGPGSRVPAPRQYRGRTSSMPAVPRHRVSRNTHVRNQFPDLPF</sequence>
<reference evidence="2" key="2">
    <citation type="journal article" date="2023" name="Commun. Biol.">
        <title>Intrasexual cuticular hydrocarbon dimorphism in a wasp sheds light on hydrocarbon biosynthesis genes in Hymenoptera.</title>
        <authorList>
            <person name="Moris V.C."/>
            <person name="Podsiadlowski L."/>
            <person name="Martin S."/>
            <person name="Oeyen J.P."/>
            <person name="Donath A."/>
            <person name="Petersen M."/>
            <person name="Wilbrandt J."/>
            <person name="Misof B."/>
            <person name="Liedtke D."/>
            <person name="Thamm M."/>
            <person name="Scheiner R."/>
            <person name="Schmitt T."/>
            <person name="Niehuis O."/>
        </authorList>
    </citation>
    <scope>NUCLEOTIDE SEQUENCE</scope>
    <source>
        <strain evidence="2">GBR_01_08_01A</strain>
    </source>
</reference>
<keyword evidence="3" id="KW-1185">Reference proteome</keyword>
<dbReference type="Proteomes" id="UP001258017">
    <property type="component" value="Unassembled WGS sequence"/>
</dbReference>
<name>A0AAD9RBQ3_9HYME</name>
<dbReference type="EMBL" id="JAIFRP010004405">
    <property type="protein sequence ID" value="KAK2576765.1"/>
    <property type="molecule type" value="Genomic_DNA"/>
</dbReference>